<protein>
    <recommendedName>
        <fullName evidence="3">Endonuclease/exonuclease/phosphatase domain-containing protein</fullName>
    </recommendedName>
</protein>
<keyword evidence="2" id="KW-1185">Reference proteome</keyword>
<evidence type="ECO:0000313" key="2">
    <source>
        <dbReference type="Proteomes" id="UP000008022"/>
    </source>
</evidence>
<organism evidence="1 2">
    <name type="scientific">Oryza rufipogon</name>
    <name type="common">Brownbeard rice</name>
    <name type="synonym">Asian wild rice</name>
    <dbReference type="NCBI Taxonomy" id="4529"/>
    <lineage>
        <taxon>Eukaryota</taxon>
        <taxon>Viridiplantae</taxon>
        <taxon>Streptophyta</taxon>
        <taxon>Embryophyta</taxon>
        <taxon>Tracheophyta</taxon>
        <taxon>Spermatophyta</taxon>
        <taxon>Magnoliopsida</taxon>
        <taxon>Liliopsida</taxon>
        <taxon>Poales</taxon>
        <taxon>Poaceae</taxon>
        <taxon>BOP clade</taxon>
        <taxon>Oryzoideae</taxon>
        <taxon>Oryzeae</taxon>
        <taxon>Oryzinae</taxon>
        <taxon>Oryza</taxon>
    </lineage>
</organism>
<dbReference type="PANTHER" id="PTHR35218">
    <property type="entry name" value="RNASE H DOMAIN-CONTAINING PROTEIN"/>
    <property type="match status" value="1"/>
</dbReference>
<dbReference type="SUPFAM" id="SSF56219">
    <property type="entry name" value="DNase I-like"/>
    <property type="match status" value="1"/>
</dbReference>
<dbReference type="HOGENOM" id="CLU_1380097_0_0_1"/>
<dbReference type="EnsemblPlants" id="ORUFI04G01760.1">
    <property type="protein sequence ID" value="ORUFI04G01760.1"/>
    <property type="gene ID" value="ORUFI04G01760"/>
</dbReference>
<evidence type="ECO:0008006" key="3">
    <source>
        <dbReference type="Google" id="ProtNLM"/>
    </source>
</evidence>
<name>A0A0E0P4W5_ORYRU</name>
<dbReference type="AlphaFoldDB" id="A0A0E0P4W5"/>
<evidence type="ECO:0000313" key="1">
    <source>
        <dbReference type="EnsemblPlants" id="ORUFI04G01760.1"/>
    </source>
</evidence>
<proteinExistence type="predicted"/>
<dbReference type="PANTHER" id="PTHR35218:SF9">
    <property type="entry name" value="ENDONUCLEASE_EXONUCLEASE_PHOSPHATASE DOMAIN-CONTAINING PROTEIN"/>
    <property type="match status" value="1"/>
</dbReference>
<reference evidence="1" key="2">
    <citation type="submission" date="2015-06" db="UniProtKB">
        <authorList>
            <consortium name="EnsemblPlants"/>
        </authorList>
    </citation>
    <scope>IDENTIFICATION</scope>
</reference>
<dbReference type="STRING" id="4529.A0A0E0P4W5"/>
<reference evidence="2" key="1">
    <citation type="submission" date="2013-06" db="EMBL/GenBank/DDBJ databases">
        <authorList>
            <person name="Zhao Q."/>
        </authorList>
    </citation>
    <scope>NUCLEOTIDE SEQUENCE</scope>
    <source>
        <strain evidence="2">cv. W1943</strain>
    </source>
</reference>
<dbReference type="Proteomes" id="UP000008022">
    <property type="component" value="Unassembled WGS sequence"/>
</dbReference>
<dbReference type="Gene3D" id="3.60.10.10">
    <property type="entry name" value="Endonuclease/exonuclease/phosphatase"/>
    <property type="match status" value="1"/>
</dbReference>
<dbReference type="Gramene" id="ORUFI04G01760.1">
    <property type="protein sequence ID" value="ORUFI04G01760.1"/>
    <property type="gene ID" value="ORUFI04G01760"/>
</dbReference>
<accession>A0A0E0P4W5</accession>
<sequence>METNQELEAELLAGIGEVRFKLELKRLIQGDAISLSMALPLQILIWQLIEMYSLVALGKTFANSASRSASCTWGLLGIGERSAHFSRAVGASPQGATGTMTFLSWNCRGMGGHLGRRKMQYLRSLISSTLAQVIFISETKNDSFTSSDLTDAFHVDNSYIVPVVHASGGLWLLWNNEVDLTAMSSCANYIVAVGVSYP</sequence>
<dbReference type="InterPro" id="IPR036691">
    <property type="entry name" value="Endo/exonu/phosph_ase_sf"/>
</dbReference>